<dbReference type="Gene3D" id="3.10.450.40">
    <property type="match status" value="2"/>
</dbReference>
<feature type="domain" description="Cell wall elongation regulator TseB-like" evidence="2">
    <location>
        <begin position="52"/>
        <end position="94"/>
    </location>
</feature>
<dbReference type="InterPro" id="IPR046350">
    <property type="entry name" value="Cystatin_sf"/>
</dbReference>
<dbReference type="EMBL" id="JACJVO010000050">
    <property type="protein sequence ID" value="MBB6735470.1"/>
    <property type="molecule type" value="Genomic_DNA"/>
</dbReference>
<keyword evidence="4" id="KW-1185">Reference proteome</keyword>
<dbReference type="SUPFAM" id="SSF54403">
    <property type="entry name" value="Cystatin/monellin"/>
    <property type="match status" value="2"/>
</dbReference>
<comment type="caution">
    <text evidence="3">The sequence shown here is derived from an EMBL/GenBank/DDBJ whole genome shotgun (WGS) entry which is preliminary data.</text>
</comment>
<gene>
    <name evidence="3" type="ORF">H7C18_31625</name>
</gene>
<keyword evidence="1" id="KW-1133">Transmembrane helix</keyword>
<dbReference type="RefSeq" id="WP_185133125.1">
    <property type="nucleotide sequence ID" value="NZ_JACJVO010000050.1"/>
</dbReference>
<evidence type="ECO:0000313" key="4">
    <source>
        <dbReference type="Proteomes" id="UP000564644"/>
    </source>
</evidence>
<evidence type="ECO:0000256" key="1">
    <source>
        <dbReference type="SAM" id="Phobius"/>
    </source>
</evidence>
<evidence type="ECO:0000313" key="3">
    <source>
        <dbReference type="EMBL" id="MBB6735470.1"/>
    </source>
</evidence>
<evidence type="ECO:0000259" key="2">
    <source>
        <dbReference type="Pfam" id="PF17881"/>
    </source>
</evidence>
<organism evidence="3 4">
    <name type="scientific">Cohnella zeiphila</name>
    <dbReference type="NCBI Taxonomy" id="2761120"/>
    <lineage>
        <taxon>Bacteria</taxon>
        <taxon>Bacillati</taxon>
        <taxon>Bacillota</taxon>
        <taxon>Bacilli</taxon>
        <taxon>Bacillales</taxon>
        <taxon>Paenibacillaceae</taxon>
        <taxon>Cohnella</taxon>
    </lineage>
</organism>
<proteinExistence type="predicted"/>
<dbReference type="AlphaFoldDB" id="A0A7X0SSS6"/>
<feature type="transmembrane region" description="Helical" evidence="1">
    <location>
        <begin position="20"/>
        <end position="39"/>
    </location>
</feature>
<protein>
    <submittedName>
        <fullName evidence="3">DUF5590 domain-containing protein</fullName>
    </submittedName>
</protein>
<name>A0A7X0SSS6_9BACL</name>
<keyword evidence="1" id="KW-0472">Membrane</keyword>
<keyword evidence="1" id="KW-0812">Transmembrane</keyword>
<sequence>MSLSRSENRRRSSGVPVGRWIIVGVLFVVLVCISFVLYIRSAEADYRAEANQAIRTAKQEAGLKKTDEAIKHVWDDTVWVVTGKDADGNDIFVWELPDGTVTKEKAADGLAKSQAVSRFREENGNLQIVRIIPGWFQGQPVWEIRYESDPSTDRETIVFYSFKDGAKLKTYDLPGK</sequence>
<dbReference type="Pfam" id="PF17881">
    <property type="entry name" value="TseB"/>
    <property type="match status" value="1"/>
</dbReference>
<dbReference type="Proteomes" id="UP000564644">
    <property type="component" value="Unassembled WGS sequence"/>
</dbReference>
<reference evidence="3 4" key="1">
    <citation type="submission" date="2020-08" db="EMBL/GenBank/DDBJ databases">
        <title>Cohnella phylogeny.</title>
        <authorList>
            <person name="Dunlap C."/>
        </authorList>
    </citation>
    <scope>NUCLEOTIDE SEQUENCE [LARGE SCALE GENOMIC DNA]</scope>
    <source>
        <strain evidence="3 4">CBP 2801</strain>
    </source>
</reference>
<accession>A0A7X0SSS6</accession>
<dbReference type="InterPro" id="IPR041401">
    <property type="entry name" value="TseB-like_dom"/>
</dbReference>